<name>B4KD76_DROMO</name>
<gene>
    <name evidence="2" type="primary">Dmoj\GI23089</name>
    <name evidence="2" type="ORF">Dmoj_GI23089</name>
</gene>
<proteinExistence type="predicted"/>
<dbReference type="Proteomes" id="UP000009192">
    <property type="component" value="Unassembled WGS sequence"/>
</dbReference>
<evidence type="ECO:0000259" key="1">
    <source>
        <dbReference type="Pfam" id="PF16012"/>
    </source>
</evidence>
<dbReference type="AlphaFoldDB" id="B4KD76"/>
<dbReference type="KEGG" id="dmo:Dmoj_GI23089"/>
<reference evidence="2 3" key="1">
    <citation type="journal article" date="2007" name="Nature">
        <title>Evolution of genes and genomes on the Drosophila phylogeny.</title>
        <authorList>
            <consortium name="Drosophila 12 Genomes Consortium"/>
            <person name="Clark A.G."/>
            <person name="Eisen M.B."/>
            <person name="Smith D.R."/>
            <person name="Bergman C.M."/>
            <person name="Oliver B."/>
            <person name="Markow T.A."/>
            <person name="Kaufman T.C."/>
            <person name="Kellis M."/>
            <person name="Gelbart W."/>
            <person name="Iyer V.N."/>
            <person name="Pollard D.A."/>
            <person name="Sackton T.B."/>
            <person name="Larracuente A.M."/>
            <person name="Singh N.D."/>
            <person name="Abad J.P."/>
            <person name="Abt D.N."/>
            <person name="Adryan B."/>
            <person name="Aguade M."/>
            <person name="Akashi H."/>
            <person name="Anderson W.W."/>
            <person name="Aquadro C.F."/>
            <person name="Ardell D.H."/>
            <person name="Arguello R."/>
            <person name="Artieri C.G."/>
            <person name="Barbash D.A."/>
            <person name="Barker D."/>
            <person name="Barsanti P."/>
            <person name="Batterham P."/>
            <person name="Batzoglou S."/>
            <person name="Begun D."/>
            <person name="Bhutkar A."/>
            <person name="Blanco E."/>
            <person name="Bosak S.A."/>
            <person name="Bradley R.K."/>
            <person name="Brand A.D."/>
            <person name="Brent M.R."/>
            <person name="Brooks A.N."/>
            <person name="Brown R.H."/>
            <person name="Butlin R.K."/>
            <person name="Caggese C."/>
            <person name="Calvi B.R."/>
            <person name="Bernardo de Carvalho A."/>
            <person name="Caspi A."/>
            <person name="Castrezana S."/>
            <person name="Celniker S.E."/>
            <person name="Chang J.L."/>
            <person name="Chapple C."/>
            <person name="Chatterji S."/>
            <person name="Chinwalla A."/>
            <person name="Civetta A."/>
            <person name="Clifton S.W."/>
            <person name="Comeron J.M."/>
            <person name="Costello J.C."/>
            <person name="Coyne J.A."/>
            <person name="Daub J."/>
            <person name="David R.G."/>
            <person name="Delcher A.L."/>
            <person name="Delehaunty K."/>
            <person name="Do C.B."/>
            <person name="Ebling H."/>
            <person name="Edwards K."/>
            <person name="Eickbush T."/>
            <person name="Evans J.D."/>
            <person name="Filipski A."/>
            <person name="Findeiss S."/>
            <person name="Freyhult E."/>
            <person name="Fulton L."/>
            <person name="Fulton R."/>
            <person name="Garcia A.C."/>
            <person name="Gardiner A."/>
            <person name="Garfield D.A."/>
            <person name="Garvin B.E."/>
            <person name="Gibson G."/>
            <person name="Gilbert D."/>
            <person name="Gnerre S."/>
            <person name="Godfrey J."/>
            <person name="Good R."/>
            <person name="Gotea V."/>
            <person name="Gravely B."/>
            <person name="Greenberg A.J."/>
            <person name="Griffiths-Jones S."/>
            <person name="Gross S."/>
            <person name="Guigo R."/>
            <person name="Gustafson E.A."/>
            <person name="Haerty W."/>
            <person name="Hahn M.W."/>
            <person name="Halligan D.L."/>
            <person name="Halpern A.L."/>
            <person name="Halter G.M."/>
            <person name="Han M.V."/>
            <person name="Heger A."/>
            <person name="Hillier L."/>
            <person name="Hinrichs A.S."/>
            <person name="Holmes I."/>
            <person name="Hoskins R.A."/>
            <person name="Hubisz M.J."/>
            <person name="Hultmark D."/>
            <person name="Huntley M.A."/>
            <person name="Jaffe D.B."/>
            <person name="Jagadeeshan S."/>
            <person name="Jeck W.R."/>
            <person name="Johnson J."/>
            <person name="Jones C.D."/>
            <person name="Jordan W.C."/>
            <person name="Karpen G.H."/>
            <person name="Kataoka E."/>
            <person name="Keightley P.D."/>
            <person name="Kheradpour P."/>
            <person name="Kirkness E.F."/>
            <person name="Koerich L.B."/>
            <person name="Kristiansen K."/>
            <person name="Kudrna D."/>
            <person name="Kulathinal R.J."/>
            <person name="Kumar S."/>
            <person name="Kwok R."/>
            <person name="Lander E."/>
            <person name="Langley C.H."/>
            <person name="Lapoint R."/>
            <person name="Lazzaro B.P."/>
            <person name="Lee S.J."/>
            <person name="Levesque L."/>
            <person name="Li R."/>
            <person name="Lin C.F."/>
            <person name="Lin M.F."/>
            <person name="Lindblad-Toh K."/>
            <person name="Llopart A."/>
            <person name="Long M."/>
            <person name="Low L."/>
            <person name="Lozovsky E."/>
            <person name="Lu J."/>
            <person name="Luo M."/>
            <person name="Machado C.A."/>
            <person name="Makalowski W."/>
            <person name="Marzo M."/>
            <person name="Matsuda M."/>
            <person name="Matzkin L."/>
            <person name="McAllister B."/>
            <person name="McBride C.S."/>
            <person name="McKernan B."/>
            <person name="McKernan K."/>
            <person name="Mendez-Lago M."/>
            <person name="Minx P."/>
            <person name="Mollenhauer M.U."/>
            <person name="Montooth K."/>
            <person name="Mount S.M."/>
            <person name="Mu X."/>
            <person name="Myers E."/>
            <person name="Negre B."/>
            <person name="Newfeld S."/>
            <person name="Nielsen R."/>
            <person name="Noor M.A."/>
            <person name="O'Grady P."/>
            <person name="Pachter L."/>
            <person name="Papaceit M."/>
            <person name="Parisi M.J."/>
            <person name="Parisi M."/>
            <person name="Parts L."/>
            <person name="Pedersen J.S."/>
            <person name="Pesole G."/>
            <person name="Phillippy A.M."/>
            <person name="Ponting C.P."/>
            <person name="Pop M."/>
            <person name="Porcelli D."/>
            <person name="Powell J.R."/>
            <person name="Prohaska S."/>
            <person name="Pruitt K."/>
            <person name="Puig M."/>
            <person name="Quesneville H."/>
            <person name="Ram K.R."/>
            <person name="Rand D."/>
            <person name="Rasmussen M.D."/>
            <person name="Reed L.K."/>
            <person name="Reenan R."/>
            <person name="Reily A."/>
            <person name="Remington K.A."/>
            <person name="Rieger T.T."/>
            <person name="Ritchie M.G."/>
            <person name="Robin C."/>
            <person name="Rogers Y.H."/>
            <person name="Rohde C."/>
            <person name="Rozas J."/>
            <person name="Rubenfield M.J."/>
            <person name="Ruiz A."/>
            <person name="Russo S."/>
            <person name="Salzberg S.L."/>
            <person name="Sanchez-Gracia A."/>
            <person name="Saranga D.J."/>
            <person name="Sato H."/>
            <person name="Schaeffer S.W."/>
            <person name="Schatz M.C."/>
            <person name="Schlenke T."/>
            <person name="Schwartz R."/>
            <person name="Segarra C."/>
            <person name="Singh R.S."/>
            <person name="Sirot L."/>
            <person name="Sirota M."/>
            <person name="Sisneros N.B."/>
            <person name="Smith C.D."/>
            <person name="Smith T.F."/>
            <person name="Spieth J."/>
            <person name="Stage D.E."/>
            <person name="Stark A."/>
            <person name="Stephan W."/>
            <person name="Strausberg R.L."/>
            <person name="Strempel S."/>
            <person name="Sturgill D."/>
            <person name="Sutton G."/>
            <person name="Sutton G.G."/>
            <person name="Tao W."/>
            <person name="Teichmann S."/>
            <person name="Tobari Y.N."/>
            <person name="Tomimura Y."/>
            <person name="Tsolas J.M."/>
            <person name="Valente V.L."/>
            <person name="Venter E."/>
            <person name="Venter J.C."/>
            <person name="Vicario S."/>
            <person name="Vieira F.G."/>
            <person name="Vilella A.J."/>
            <person name="Villasante A."/>
            <person name="Walenz B."/>
            <person name="Wang J."/>
            <person name="Wasserman M."/>
            <person name="Watts T."/>
            <person name="Wilson D."/>
            <person name="Wilson R.K."/>
            <person name="Wing R.A."/>
            <person name="Wolfner M.F."/>
            <person name="Wong A."/>
            <person name="Wong G.K."/>
            <person name="Wu C.I."/>
            <person name="Wu G."/>
            <person name="Yamamoto D."/>
            <person name="Yang H.P."/>
            <person name="Yang S.P."/>
            <person name="Yorke J.A."/>
            <person name="Yoshida K."/>
            <person name="Zdobnov E."/>
            <person name="Zhang P."/>
            <person name="Zhang Y."/>
            <person name="Zimin A.V."/>
            <person name="Baldwin J."/>
            <person name="Abdouelleil A."/>
            <person name="Abdulkadir J."/>
            <person name="Abebe A."/>
            <person name="Abera B."/>
            <person name="Abreu J."/>
            <person name="Acer S.C."/>
            <person name="Aftuck L."/>
            <person name="Alexander A."/>
            <person name="An P."/>
            <person name="Anderson E."/>
            <person name="Anderson S."/>
            <person name="Arachi H."/>
            <person name="Azer M."/>
            <person name="Bachantsang P."/>
            <person name="Barry A."/>
            <person name="Bayul T."/>
            <person name="Berlin A."/>
            <person name="Bessette D."/>
            <person name="Bloom T."/>
            <person name="Blye J."/>
            <person name="Boguslavskiy L."/>
            <person name="Bonnet C."/>
            <person name="Boukhgalter B."/>
            <person name="Bourzgui I."/>
            <person name="Brown A."/>
            <person name="Cahill P."/>
            <person name="Channer S."/>
            <person name="Cheshatsang Y."/>
            <person name="Chuda L."/>
            <person name="Citroen M."/>
            <person name="Collymore A."/>
            <person name="Cooke P."/>
            <person name="Costello M."/>
            <person name="D'Aco K."/>
            <person name="Daza R."/>
            <person name="De Haan G."/>
            <person name="DeGray S."/>
            <person name="DeMaso C."/>
            <person name="Dhargay N."/>
            <person name="Dooley K."/>
            <person name="Dooley E."/>
            <person name="Doricent M."/>
            <person name="Dorje P."/>
            <person name="Dorjee K."/>
            <person name="Dupes A."/>
            <person name="Elong R."/>
            <person name="Falk J."/>
            <person name="Farina A."/>
            <person name="Faro S."/>
            <person name="Ferguson D."/>
            <person name="Fisher S."/>
            <person name="Foley C.D."/>
            <person name="Franke A."/>
            <person name="Friedrich D."/>
            <person name="Gadbois L."/>
            <person name="Gearin G."/>
            <person name="Gearin C.R."/>
            <person name="Giannoukos G."/>
            <person name="Goode T."/>
            <person name="Graham J."/>
            <person name="Grandbois E."/>
            <person name="Grewal S."/>
            <person name="Gyaltsen K."/>
            <person name="Hafez N."/>
            <person name="Hagos B."/>
            <person name="Hall J."/>
            <person name="Henson C."/>
            <person name="Hollinger A."/>
            <person name="Honan T."/>
            <person name="Huard M.D."/>
            <person name="Hughes L."/>
            <person name="Hurhula B."/>
            <person name="Husby M.E."/>
            <person name="Kamat A."/>
            <person name="Kanga B."/>
            <person name="Kashin S."/>
            <person name="Khazanovich D."/>
            <person name="Kisner P."/>
            <person name="Lance K."/>
            <person name="Lara M."/>
            <person name="Lee W."/>
            <person name="Lennon N."/>
            <person name="Letendre F."/>
            <person name="LeVine R."/>
            <person name="Lipovsky A."/>
            <person name="Liu X."/>
            <person name="Liu J."/>
            <person name="Liu S."/>
            <person name="Lokyitsang T."/>
            <person name="Lokyitsang Y."/>
            <person name="Lubonja R."/>
            <person name="Lui A."/>
            <person name="MacDonald P."/>
            <person name="Magnisalis V."/>
            <person name="Maru K."/>
            <person name="Matthews C."/>
            <person name="McCusker W."/>
            <person name="McDonough S."/>
            <person name="Mehta T."/>
            <person name="Meldrim J."/>
            <person name="Meneus L."/>
            <person name="Mihai O."/>
            <person name="Mihalev A."/>
            <person name="Mihova T."/>
            <person name="Mittelman R."/>
            <person name="Mlenga V."/>
            <person name="Montmayeur A."/>
            <person name="Mulrain L."/>
            <person name="Navidi A."/>
            <person name="Naylor J."/>
            <person name="Negash T."/>
            <person name="Nguyen T."/>
            <person name="Nguyen N."/>
            <person name="Nicol R."/>
            <person name="Norbu C."/>
            <person name="Norbu N."/>
            <person name="Novod N."/>
            <person name="O'Neill B."/>
            <person name="Osman S."/>
            <person name="Markiewicz E."/>
            <person name="Oyono O.L."/>
            <person name="Patti C."/>
            <person name="Phunkhang P."/>
            <person name="Pierre F."/>
            <person name="Priest M."/>
            <person name="Raghuraman S."/>
            <person name="Rege F."/>
            <person name="Reyes R."/>
            <person name="Rise C."/>
            <person name="Rogov P."/>
            <person name="Ross K."/>
            <person name="Ryan E."/>
            <person name="Settipalli S."/>
            <person name="Shea T."/>
            <person name="Sherpa N."/>
            <person name="Shi L."/>
            <person name="Shih D."/>
            <person name="Sparrow T."/>
            <person name="Spaulding J."/>
            <person name="Stalker J."/>
            <person name="Stange-Thomann N."/>
            <person name="Stavropoulos S."/>
            <person name="Stone C."/>
            <person name="Strader C."/>
            <person name="Tesfaye S."/>
            <person name="Thomson T."/>
            <person name="Thoulutsang Y."/>
            <person name="Thoulutsang D."/>
            <person name="Topham K."/>
            <person name="Topping I."/>
            <person name="Tsamla T."/>
            <person name="Vassiliev H."/>
            <person name="Vo A."/>
            <person name="Wangchuk T."/>
            <person name="Wangdi T."/>
            <person name="Weiand M."/>
            <person name="Wilkinson J."/>
            <person name="Wilson A."/>
            <person name="Yadav S."/>
            <person name="Young G."/>
            <person name="Yu Q."/>
            <person name="Zembek L."/>
            <person name="Zhong D."/>
            <person name="Zimmer A."/>
            <person name="Zwirko Z."/>
            <person name="Jaffe D.B."/>
            <person name="Alvarez P."/>
            <person name="Brockman W."/>
            <person name="Butler J."/>
            <person name="Chin C."/>
            <person name="Gnerre S."/>
            <person name="Grabherr M."/>
            <person name="Kleber M."/>
            <person name="Mauceli E."/>
            <person name="MacCallum I."/>
        </authorList>
    </citation>
    <scope>NUCLEOTIDE SEQUENCE [LARGE SCALE GENOMIC DNA]</scope>
    <source>
        <strain evidence="3">Tucson 15081-1352.22</strain>
    </source>
</reference>
<dbReference type="EMBL" id="CH933806">
    <property type="protein sequence ID" value="EDW14858.2"/>
    <property type="molecule type" value="Genomic_DNA"/>
</dbReference>
<protein>
    <recommendedName>
        <fullName evidence="1">DUF4780 domain-containing protein</fullName>
    </recommendedName>
</protein>
<dbReference type="Pfam" id="PF16012">
    <property type="entry name" value="DUF4780"/>
    <property type="match status" value="1"/>
</dbReference>
<dbReference type="InParanoid" id="B4KD76"/>
<keyword evidence="3" id="KW-1185">Reference proteome</keyword>
<evidence type="ECO:0000313" key="3">
    <source>
        <dbReference type="Proteomes" id="UP000009192"/>
    </source>
</evidence>
<accession>B4KD76</accession>
<dbReference type="InterPro" id="IPR031961">
    <property type="entry name" value="DUF4780"/>
</dbReference>
<evidence type="ECO:0000313" key="2">
    <source>
        <dbReference type="EMBL" id="EDW14858.2"/>
    </source>
</evidence>
<dbReference type="eggNOG" id="ENOG502T1B4">
    <property type="taxonomic scope" value="Eukaryota"/>
</dbReference>
<sequence length="446" mass="50280">MSRSTCPTPTLVGIKMNSRKQQQINQPTYNRTNQINNTHGIRLSGAARKRFYYLVKKGMDPEEAKERATQPISQAMWQTQQTRVQRHNFKGINPPHEMLAMEPSQFNNSFSGYGQCGIDWTEPVHNYQSAIETVQDSGTSPQPAYHQADNSFFDDGQCSTGWPEPAQNYQSTVQTQQVGEISPRQRLLCGELDYHHADNSFSDYGQFDSGWAEPSRSHLNQLTVPFVNQSRRASVRARLGAPVNRVRRDMPPAYGGSGQTEKEEDVDIPNLNVAILPGDYPSELWTTEQLEAVKKSICDLVQRQGEGCVKPSFAGCIFRNGWLSVHGNDAASVNWLMAMDTRLRPWAGASLKVLPESEVPCNRVFVGLFPALYSTPVKYTLRLIDAHNEGLAVHEWRVLHRLQSGPTMKLAVSIDAHSAEVLKQMDYQLNYGFSRVHFRPRKKATK</sequence>
<organism evidence="2 3">
    <name type="scientific">Drosophila mojavensis</name>
    <name type="common">Fruit fly</name>
    <dbReference type="NCBI Taxonomy" id="7230"/>
    <lineage>
        <taxon>Eukaryota</taxon>
        <taxon>Metazoa</taxon>
        <taxon>Ecdysozoa</taxon>
        <taxon>Arthropoda</taxon>
        <taxon>Hexapoda</taxon>
        <taxon>Insecta</taxon>
        <taxon>Pterygota</taxon>
        <taxon>Neoptera</taxon>
        <taxon>Endopterygota</taxon>
        <taxon>Diptera</taxon>
        <taxon>Brachycera</taxon>
        <taxon>Muscomorpha</taxon>
        <taxon>Ephydroidea</taxon>
        <taxon>Drosophilidae</taxon>
        <taxon>Drosophila</taxon>
    </lineage>
</organism>
<feature type="domain" description="DUF4780" evidence="1">
    <location>
        <begin position="269"/>
        <end position="439"/>
    </location>
</feature>
<dbReference type="OrthoDB" id="7765121at2759"/>
<dbReference type="HOGENOM" id="CLU_636585_0_0_1"/>